<reference evidence="13" key="1">
    <citation type="journal article" date="2019" name="Int. J. Syst. Evol. Microbiol.">
        <title>The Global Catalogue of Microorganisms (GCM) 10K type strain sequencing project: providing services to taxonomists for standard genome sequencing and annotation.</title>
        <authorList>
            <consortium name="The Broad Institute Genomics Platform"/>
            <consortium name="The Broad Institute Genome Sequencing Center for Infectious Disease"/>
            <person name="Wu L."/>
            <person name="Ma J."/>
        </authorList>
    </citation>
    <scope>NUCLEOTIDE SEQUENCE [LARGE SCALE GENOMIC DNA]</scope>
    <source>
        <strain evidence="13">CGMCC 1.12769</strain>
    </source>
</reference>
<sequence>MINVVIADDELLMRIGLKSMINWEEQGFQIIGEAANGREALEIVQEHRVDLIITDIKMPVMDGLELIREASQWMDSCQYVILSCVDEFKYAQEALKLGAADYLIKSDIKQQQLVEVLNTVKKKITHSAPKGHSDQTEQYKQSVSYLKETLFKEIFSGFREEQEILQQISALNIAIRPDDMLLFKLRVDQFETIRTKYVEKDEKLLRYAVVNILEEMIPKKWAKEIIIENSAEYLLVMNIPGESEGRRPKEELNRLFDKITLAMKDFLNISFSVGVSSIVPSFSYLKTAYKEADLALRNRFFAGSGKVIYYEHATTVVASDSYGFILSREDERALKTALEGDDYSQFRERLEVIRNALNNESISETVIRNVYIRVMELISSRFPGTPPSVAGGKTLYEQLLGQETFQSIHDFVTGYLEQGIQYGRTLEIAPQSYADSAIAIIMRDYAVDISLQSVATQINVNPSYLSRIFKQETGGNFINFLTKVRIDKAKYYLEAKNFKVYEVAEKVGYPNTTYFSKIFKKIVGVTPEEYRG</sequence>
<dbReference type="InterPro" id="IPR009057">
    <property type="entry name" value="Homeodomain-like_sf"/>
</dbReference>
<evidence type="ECO:0000259" key="9">
    <source>
        <dbReference type="PROSITE" id="PS01124"/>
    </source>
</evidence>
<feature type="domain" description="Response regulatory" evidence="10">
    <location>
        <begin position="3"/>
        <end position="120"/>
    </location>
</feature>
<dbReference type="InterPro" id="IPR020449">
    <property type="entry name" value="Tscrpt_reg_AraC-type_HTH"/>
</dbReference>
<dbReference type="InterPro" id="IPR018062">
    <property type="entry name" value="HTH_AraC-typ_CS"/>
</dbReference>
<dbReference type="PRINTS" id="PR00032">
    <property type="entry name" value="HTHARAC"/>
</dbReference>
<dbReference type="Gene3D" id="3.40.50.2300">
    <property type="match status" value="1"/>
</dbReference>
<evidence type="ECO:0000313" key="13">
    <source>
        <dbReference type="Proteomes" id="UP000659344"/>
    </source>
</evidence>
<dbReference type="SUPFAM" id="SSF52172">
    <property type="entry name" value="CheY-like"/>
    <property type="match status" value="1"/>
</dbReference>
<dbReference type="EMBL" id="BMFT01000001">
    <property type="protein sequence ID" value="GGH11967.1"/>
    <property type="molecule type" value="Genomic_DNA"/>
</dbReference>
<keyword evidence="7" id="KW-0804">Transcription</keyword>
<dbReference type="SUPFAM" id="SSF46689">
    <property type="entry name" value="Homeodomain-like"/>
    <property type="match status" value="2"/>
</dbReference>
<dbReference type="PROSITE" id="PS00041">
    <property type="entry name" value="HTH_ARAC_FAMILY_1"/>
    <property type="match status" value="1"/>
</dbReference>
<evidence type="ECO:0000256" key="4">
    <source>
        <dbReference type="ARBA" id="ARBA00023012"/>
    </source>
</evidence>
<gene>
    <name evidence="12" type="ORF">GCM10008013_04120</name>
</gene>
<dbReference type="RefSeq" id="WP_188535317.1">
    <property type="nucleotide sequence ID" value="NZ_BMFT01000001.1"/>
</dbReference>
<dbReference type="PANTHER" id="PTHR42713:SF3">
    <property type="entry name" value="TRANSCRIPTIONAL REGULATORY PROTEIN HPTR"/>
    <property type="match status" value="1"/>
</dbReference>
<dbReference type="InterPro" id="IPR001789">
    <property type="entry name" value="Sig_transdc_resp-reg_receiver"/>
</dbReference>
<dbReference type="PROSITE" id="PS50110">
    <property type="entry name" value="RESPONSE_REGULATORY"/>
    <property type="match status" value="1"/>
</dbReference>
<evidence type="ECO:0000259" key="11">
    <source>
        <dbReference type="PROSITE" id="PS50887"/>
    </source>
</evidence>
<evidence type="ECO:0000256" key="3">
    <source>
        <dbReference type="ARBA" id="ARBA00022553"/>
    </source>
</evidence>
<dbReference type="CDD" id="cd17536">
    <property type="entry name" value="REC_YesN-like"/>
    <property type="match status" value="1"/>
</dbReference>
<keyword evidence="3 8" id="KW-0597">Phosphoprotein</keyword>
<dbReference type="SMART" id="SM00448">
    <property type="entry name" value="REC"/>
    <property type="match status" value="1"/>
</dbReference>
<protein>
    <submittedName>
        <fullName evidence="12">AraC family transcriptional regulator</fullName>
    </submittedName>
</protein>
<evidence type="ECO:0000256" key="6">
    <source>
        <dbReference type="ARBA" id="ARBA00023125"/>
    </source>
</evidence>
<dbReference type="Pfam" id="PF12833">
    <property type="entry name" value="HTH_18"/>
    <property type="match status" value="1"/>
</dbReference>
<dbReference type="Gene3D" id="1.10.10.60">
    <property type="entry name" value="Homeodomain-like"/>
    <property type="match status" value="2"/>
</dbReference>
<evidence type="ECO:0000256" key="1">
    <source>
        <dbReference type="ARBA" id="ARBA00004496"/>
    </source>
</evidence>
<dbReference type="PROSITE" id="PS01124">
    <property type="entry name" value="HTH_ARAC_FAMILY_2"/>
    <property type="match status" value="1"/>
</dbReference>
<dbReference type="InterPro" id="IPR018060">
    <property type="entry name" value="HTH_AraC"/>
</dbReference>
<evidence type="ECO:0000256" key="5">
    <source>
        <dbReference type="ARBA" id="ARBA00023015"/>
    </source>
</evidence>
<keyword evidence="4" id="KW-0902">Two-component regulatory system</keyword>
<evidence type="ECO:0000256" key="2">
    <source>
        <dbReference type="ARBA" id="ARBA00022490"/>
    </source>
</evidence>
<keyword evidence="13" id="KW-1185">Reference proteome</keyword>
<dbReference type="Proteomes" id="UP000659344">
    <property type="component" value="Unassembled WGS sequence"/>
</dbReference>
<feature type="domain" description="HTH araC/xylS-type" evidence="9">
    <location>
        <begin position="435"/>
        <end position="532"/>
    </location>
</feature>
<feature type="modified residue" description="4-aspartylphosphate" evidence="8">
    <location>
        <position position="55"/>
    </location>
</feature>
<evidence type="ECO:0000256" key="8">
    <source>
        <dbReference type="PROSITE-ProRule" id="PRU00169"/>
    </source>
</evidence>
<dbReference type="PROSITE" id="PS50887">
    <property type="entry name" value="GGDEF"/>
    <property type="match status" value="1"/>
</dbReference>
<comment type="caution">
    <text evidence="12">The sequence shown here is derived from an EMBL/GenBank/DDBJ whole genome shotgun (WGS) entry which is preliminary data.</text>
</comment>
<keyword evidence="5" id="KW-0805">Transcription regulation</keyword>
<feature type="domain" description="GGDEF" evidence="11">
    <location>
        <begin position="178"/>
        <end position="312"/>
    </location>
</feature>
<proteinExistence type="predicted"/>
<evidence type="ECO:0000313" key="12">
    <source>
        <dbReference type="EMBL" id="GGH11967.1"/>
    </source>
</evidence>
<accession>A0ABQ1Y4M1</accession>
<evidence type="ECO:0000259" key="10">
    <source>
        <dbReference type="PROSITE" id="PS50110"/>
    </source>
</evidence>
<dbReference type="InterPro" id="IPR000160">
    <property type="entry name" value="GGDEF_dom"/>
</dbReference>
<name>A0ABQ1Y4M1_9BACL</name>
<comment type="subcellular location">
    <subcellularLocation>
        <location evidence="1">Cytoplasm</location>
    </subcellularLocation>
</comment>
<keyword evidence="6" id="KW-0238">DNA-binding</keyword>
<dbReference type="PANTHER" id="PTHR42713">
    <property type="entry name" value="HISTIDINE KINASE-RELATED"/>
    <property type="match status" value="1"/>
</dbReference>
<dbReference type="InterPro" id="IPR011006">
    <property type="entry name" value="CheY-like_superfamily"/>
</dbReference>
<dbReference type="Pfam" id="PF00072">
    <property type="entry name" value="Response_reg"/>
    <property type="match status" value="1"/>
</dbReference>
<evidence type="ECO:0000256" key="7">
    <source>
        <dbReference type="ARBA" id="ARBA00023163"/>
    </source>
</evidence>
<keyword evidence="2" id="KW-0963">Cytoplasm</keyword>
<dbReference type="InterPro" id="IPR051552">
    <property type="entry name" value="HptR"/>
</dbReference>
<dbReference type="SMART" id="SM00342">
    <property type="entry name" value="HTH_ARAC"/>
    <property type="match status" value="1"/>
</dbReference>
<organism evidence="12 13">
    <name type="scientific">Paenibacillus segetis</name>
    <dbReference type="NCBI Taxonomy" id="1325360"/>
    <lineage>
        <taxon>Bacteria</taxon>
        <taxon>Bacillati</taxon>
        <taxon>Bacillota</taxon>
        <taxon>Bacilli</taxon>
        <taxon>Bacillales</taxon>
        <taxon>Paenibacillaceae</taxon>
        <taxon>Paenibacillus</taxon>
    </lineage>
</organism>